<gene>
    <name evidence="3" type="ORF">GGR43_001196</name>
</gene>
<evidence type="ECO:0000259" key="2">
    <source>
        <dbReference type="Pfam" id="PF13590"/>
    </source>
</evidence>
<feature type="signal peptide" evidence="1">
    <location>
        <begin position="1"/>
        <end position="23"/>
    </location>
</feature>
<dbReference type="EMBL" id="JACIDT010000003">
    <property type="protein sequence ID" value="MBB3925483.1"/>
    <property type="molecule type" value="Genomic_DNA"/>
</dbReference>
<accession>A0A7W6FP33</accession>
<organism evidence="3 4">
    <name type="scientific">Sphingobium jiangsuense</name>
    <dbReference type="NCBI Taxonomy" id="870476"/>
    <lineage>
        <taxon>Bacteria</taxon>
        <taxon>Pseudomonadati</taxon>
        <taxon>Pseudomonadota</taxon>
        <taxon>Alphaproteobacteria</taxon>
        <taxon>Sphingomonadales</taxon>
        <taxon>Sphingomonadaceae</taxon>
        <taxon>Sphingobium</taxon>
    </lineage>
</organism>
<protein>
    <recommendedName>
        <fullName evidence="2">DUF4136 domain-containing protein</fullName>
    </recommendedName>
</protein>
<evidence type="ECO:0000256" key="1">
    <source>
        <dbReference type="SAM" id="SignalP"/>
    </source>
</evidence>
<name>A0A7W6FP33_9SPHN</name>
<dbReference type="Pfam" id="PF13590">
    <property type="entry name" value="DUF4136"/>
    <property type="match status" value="1"/>
</dbReference>
<dbReference type="Gene3D" id="3.30.160.670">
    <property type="match status" value="1"/>
</dbReference>
<feature type="domain" description="DUF4136" evidence="2">
    <location>
        <begin position="40"/>
        <end position="195"/>
    </location>
</feature>
<evidence type="ECO:0000313" key="4">
    <source>
        <dbReference type="Proteomes" id="UP000571950"/>
    </source>
</evidence>
<proteinExistence type="predicted"/>
<reference evidence="3 4" key="1">
    <citation type="submission" date="2020-08" db="EMBL/GenBank/DDBJ databases">
        <title>Genomic Encyclopedia of Type Strains, Phase IV (KMG-IV): sequencing the most valuable type-strain genomes for metagenomic binning, comparative biology and taxonomic classification.</title>
        <authorList>
            <person name="Goeker M."/>
        </authorList>
    </citation>
    <scope>NUCLEOTIDE SEQUENCE [LARGE SCALE GENOMIC DNA]</scope>
    <source>
        <strain evidence="3 4">DSM 26189</strain>
    </source>
</reference>
<feature type="chain" id="PRO_5031570250" description="DUF4136 domain-containing protein" evidence="1">
    <location>
        <begin position="24"/>
        <end position="210"/>
    </location>
</feature>
<dbReference type="InterPro" id="IPR025411">
    <property type="entry name" value="DUF4136"/>
</dbReference>
<sequence length="210" mass="23129">MTARKIFATALASAALLLTGGCAQSFKADVARFQQLPAPQGESFTIVADDPRLAGGLEFQQYASLVAHKLGGVGYVPAEDAASAKLIVRMSYDVDTGRERVRSTNFGPDPFYRGYGYGYWRHPYYWGFYDPFLFGGGYQDIQSYTVYTASLSLKIDRAADNRRLFEGKAEAQSLSNKLTYLVPNLIDAMFVNFPGKSGETVKITVAPEKK</sequence>
<dbReference type="PROSITE" id="PS51257">
    <property type="entry name" value="PROKAR_LIPOPROTEIN"/>
    <property type="match status" value="1"/>
</dbReference>
<comment type="caution">
    <text evidence="3">The sequence shown here is derived from an EMBL/GenBank/DDBJ whole genome shotgun (WGS) entry which is preliminary data.</text>
</comment>
<dbReference type="Proteomes" id="UP000571950">
    <property type="component" value="Unassembled WGS sequence"/>
</dbReference>
<keyword evidence="1" id="KW-0732">Signal</keyword>
<dbReference type="AlphaFoldDB" id="A0A7W6FP33"/>
<keyword evidence="4" id="KW-1185">Reference proteome</keyword>
<dbReference type="RefSeq" id="WP_188071037.1">
    <property type="nucleotide sequence ID" value="NZ_BSPS01000123.1"/>
</dbReference>
<evidence type="ECO:0000313" key="3">
    <source>
        <dbReference type="EMBL" id="MBB3925483.1"/>
    </source>
</evidence>